<dbReference type="InterPro" id="IPR013762">
    <property type="entry name" value="Integrase-like_cat_sf"/>
</dbReference>
<proteinExistence type="predicted"/>
<comment type="caution">
    <text evidence="3">The sequence shown here is derived from an EMBL/GenBank/DDBJ whole genome shotgun (WGS) entry which is preliminary data.</text>
</comment>
<accession>A0ABW5QFK7</accession>
<organism evidence="3 4">
    <name type="scientific">Devosia albogilva</name>
    <dbReference type="NCBI Taxonomy" id="429726"/>
    <lineage>
        <taxon>Bacteria</taxon>
        <taxon>Pseudomonadati</taxon>
        <taxon>Pseudomonadota</taxon>
        <taxon>Alphaproteobacteria</taxon>
        <taxon>Hyphomicrobiales</taxon>
        <taxon>Devosiaceae</taxon>
        <taxon>Devosia</taxon>
    </lineage>
</organism>
<evidence type="ECO:0000256" key="1">
    <source>
        <dbReference type="ARBA" id="ARBA00023125"/>
    </source>
</evidence>
<evidence type="ECO:0000256" key="2">
    <source>
        <dbReference type="ARBA" id="ARBA00023172"/>
    </source>
</evidence>
<dbReference type="InterPro" id="IPR010998">
    <property type="entry name" value="Integrase_recombinase_N"/>
</dbReference>
<dbReference type="Gene3D" id="1.10.443.10">
    <property type="entry name" value="Intergrase catalytic core"/>
    <property type="match status" value="1"/>
</dbReference>
<keyword evidence="2" id="KW-0233">DNA recombination</keyword>
<dbReference type="EMBL" id="JBHUNP010000001">
    <property type="protein sequence ID" value="MFD2646394.1"/>
    <property type="molecule type" value="Genomic_DNA"/>
</dbReference>
<protein>
    <recommendedName>
        <fullName evidence="5">Tyr recombinase domain-containing protein</fullName>
    </recommendedName>
</protein>
<gene>
    <name evidence="3" type="ORF">ACFSX5_01140</name>
</gene>
<evidence type="ECO:0000313" key="4">
    <source>
        <dbReference type="Proteomes" id="UP001597521"/>
    </source>
</evidence>
<reference evidence="4" key="1">
    <citation type="journal article" date="2019" name="Int. J. Syst. Evol. Microbiol.">
        <title>The Global Catalogue of Microorganisms (GCM) 10K type strain sequencing project: providing services to taxonomists for standard genome sequencing and annotation.</title>
        <authorList>
            <consortium name="The Broad Institute Genomics Platform"/>
            <consortium name="The Broad Institute Genome Sequencing Center for Infectious Disease"/>
            <person name="Wu L."/>
            <person name="Ma J."/>
        </authorList>
    </citation>
    <scope>NUCLEOTIDE SEQUENCE [LARGE SCALE GENOMIC DNA]</scope>
    <source>
        <strain evidence="4">CCM 7427</strain>
    </source>
</reference>
<name>A0ABW5QFK7_9HYPH</name>
<dbReference type="Gene3D" id="1.10.150.130">
    <property type="match status" value="1"/>
</dbReference>
<dbReference type="RefSeq" id="WP_386830982.1">
    <property type="nucleotide sequence ID" value="NZ_JBHUNP010000001.1"/>
</dbReference>
<sequence>MGRGTPRHYKVKRNNRAFWEPTAAMKALGFVSVPLGPAGPDAFRLAEEWNSRWDDARTGRQPSPAATATENLSPERAEALTIYKPGSLGAAFKEYRTTAEWAAKAPRTREDWFRAWKRIKPVFGDVKPSAVILQTISAFRQMIETNVSLREAHRVIKIWRALWKVAAAMGYCRRDADPSLGVRNVAAKGRNETWIEGEAVRLAKRAWRMGYYGLAAAIATGWDTQLSPGDVRNLRASQLATAGHGDLFFTERGKTGTPVGGALSKRSAWALSSYLARLGVELHGDAFIFRNRSGQPYSKDTLGDDFRDVRAAEFGESERRTMADFRRSGAVEAIVGGGTAEALSHAMGNTLSASNALFATYVPVNPETIREVTAARRRGRAKLR</sequence>
<keyword evidence="1" id="KW-0238">DNA-binding</keyword>
<dbReference type="InterPro" id="IPR011010">
    <property type="entry name" value="DNA_brk_join_enz"/>
</dbReference>
<dbReference type="Proteomes" id="UP001597521">
    <property type="component" value="Unassembled WGS sequence"/>
</dbReference>
<dbReference type="SUPFAM" id="SSF56349">
    <property type="entry name" value="DNA breaking-rejoining enzymes"/>
    <property type="match status" value="1"/>
</dbReference>
<evidence type="ECO:0008006" key="5">
    <source>
        <dbReference type="Google" id="ProtNLM"/>
    </source>
</evidence>
<evidence type="ECO:0000313" key="3">
    <source>
        <dbReference type="EMBL" id="MFD2646394.1"/>
    </source>
</evidence>
<keyword evidence="4" id="KW-1185">Reference proteome</keyword>